<evidence type="ECO:0000313" key="2">
    <source>
        <dbReference type="Proteomes" id="UP000037432"/>
    </source>
</evidence>
<dbReference type="EMBL" id="LFNT01000040">
    <property type="protein sequence ID" value="KMS71105.1"/>
    <property type="molecule type" value="Genomic_DNA"/>
</dbReference>
<accession>A0A0J8C074</accession>
<reference evidence="1 2" key="1">
    <citation type="submission" date="2015-06" db="EMBL/GenBank/DDBJ databases">
        <authorList>
            <person name="Ju K.-S."/>
            <person name="Doroghazi J.R."/>
            <person name="Metcalf W.W."/>
        </authorList>
    </citation>
    <scope>NUCLEOTIDE SEQUENCE [LARGE SCALE GENOMIC DNA]</scope>
    <source>
        <strain evidence="1 2">NRRL 3414</strain>
    </source>
</reference>
<protein>
    <submittedName>
        <fullName evidence="1">Uncharacterized protein</fullName>
    </submittedName>
</protein>
<proteinExistence type="predicted"/>
<dbReference type="PATRIC" id="fig|1938.3.peg.5474"/>
<evidence type="ECO:0000313" key="1">
    <source>
        <dbReference type="EMBL" id="KMS71105.1"/>
    </source>
</evidence>
<organism evidence="1 2">
    <name type="scientific">Streptomyces viridochromogenes</name>
    <dbReference type="NCBI Taxonomy" id="1938"/>
    <lineage>
        <taxon>Bacteria</taxon>
        <taxon>Bacillati</taxon>
        <taxon>Actinomycetota</taxon>
        <taxon>Actinomycetes</taxon>
        <taxon>Kitasatosporales</taxon>
        <taxon>Streptomycetaceae</taxon>
        <taxon>Streptomyces</taxon>
    </lineage>
</organism>
<dbReference type="AlphaFoldDB" id="A0A0J8C074"/>
<sequence>MYILPCRELENLMLDDEAIQKVINVERGRFGKDAVTVEEISSATRELAAELQQVVVLKQVMADLADPIRLVDHKMRGKLAKQSADKAALSAAVLPRVPTAEALEAKISSTWDEHDGEISSNWDADWKNLAPGAEILQGLWLKYLNRGYNKSKDGLALAEAMEVPPQALHELLDKFMQDNP</sequence>
<name>A0A0J8C074_STRVR</name>
<comment type="caution">
    <text evidence="1">The sequence shown here is derived from an EMBL/GenBank/DDBJ whole genome shotgun (WGS) entry which is preliminary data.</text>
</comment>
<gene>
    <name evidence="1" type="ORF">ACM01_28730</name>
</gene>
<dbReference type="Proteomes" id="UP000037432">
    <property type="component" value="Unassembled WGS sequence"/>
</dbReference>